<proteinExistence type="predicted"/>
<dbReference type="EMBL" id="SMMX01000027">
    <property type="protein sequence ID" value="TDA20218.1"/>
    <property type="molecule type" value="Genomic_DNA"/>
</dbReference>
<keyword evidence="3" id="KW-0804">Transcription</keyword>
<dbReference type="InterPro" id="IPR009057">
    <property type="entry name" value="Homeodomain-like_sf"/>
</dbReference>
<dbReference type="InterPro" id="IPR046348">
    <property type="entry name" value="SIS_dom_sf"/>
</dbReference>
<dbReference type="GO" id="GO:0097367">
    <property type="term" value="F:carbohydrate derivative binding"/>
    <property type="evidence" value="ECO:0007669"/>
    <property type="project" value="InterPro"/>
</dbReference>
<evidence type="ECO:0000256" key="2">
    <source>
        <dbReference type="ARBA" id="ARBA00023125"/>
    </source>
</evidence>
<dbReference type="PROSITE" id="PS51464">
    <property type="entry name" value="SIS"/>
    <property type="match status" value="1"/>
</dbReference>
<dbReference type="SUPFAM" id="SSF53697">
    <property type="entry name" value="SIS domain"/>
    <property type="match status" value="1"/>
</dbReference>
<dbReference type="PANTHER" id="PTHR30514">
    <property type="entry name" value="GLUCOKINASE"/>
    <property type="match status" value="1"/>
</dbReference>
<keyword evidence="7" id="KW-1185">Reference proteome</keyword>
<accession>A0A4R4FA83</accession>
<dbReference type="InterPro" id="IPR001347">
    <property type="entry name" value="SIS_dom"/>
</dbReference>
<sequence length="300" mass="33262">MTEWEKKQMGMIENGRNILATTRFLLPSLTAAEKRVAEFVLASPKEVTRMSLKKLAARCECGEATIVRLCKTIGVSGYAELKSLLEVQLRMPAIQEESVRLSTGQGMGEIVERVFELNILNLRRTLEVAAVEEYENACEVLSTANKICFFAIGDAMFPCSYASLRFRRIGYDCYADSDADVQIVNACNMKEGDVAIAISHSGRTKQVVEAMRIAKGQGAVTICITKAGKSELTKYSDIVLYNVTTDTTVDKEIIARRVAEQAMLDAVYMGVLQKMESNSFARLQEVSENLKVNKLPDKNV</sequence>
<evidence type="ECO:0000256" key="1">
    <source>
        <dbReference type="ARBA" id="ARBA00023015"/>
    </source>
</evidence>
<dbReference type="PROSITE" id="PS51071">
    <property type="entry name" value="HTH_RPIR"/>
    <property type="match status" value="1"/>
</dbReference>
<dbReference type="AlphaFoldDB" id="A0A4R4FA83"/>
<dbReference type="InterPro" id="IPR047640">
    <property type="entry name" value="RpiR-like"/>
</dbReference>
<feature type="domain" description="HTH rpiR-type" evidence="4">
    <location>
        <begin position="16"/>
        <end position="92"/>
    </location>
</feature>
<name>A0A4R4FA83_9FIRM</name>
<dbReference type="Gene3D" id="1.10.10.10">
    <property type="entry name" value="Winged helix-like DNA-binding domain superfamily/Winged helix DNA-binding domain"/>
    <property type="match status" value="1"/>
</dbReference>
<reference evidence="6 7" key="1">
    <citation type="journal article" date="2016" name="Nat. Microbiol.">
        <title>The Mouse Intestinal Bacterial Collection (miBC) provides host-specific insight into cultured diversity and functional potential of the gut microbiota.</title>
        <authorList>
            <person name="Lagkouvardos I."/>
            <person name="Pukall R."/>
            <person name="Abt B."/>
            <person name="Foesel B.U."/>
            <person name="Meier-Kolthoff J.P."/>
            <person name="Kumar N."/>
            <person name="Bresciani A."/>
            <person name="Martinez I."/>
            <person name="Just S."/>
            <person name="Ziegler C."/>
            <person name="Brugiroux S."/>
            <person name="Garzetti D."/>
            <person name="Wenning M."/>
            <person name="Bui T.P."/>
            <person name="Wang J."/>
            <person name="Hugenholtz F."/>
            <person name="Plugge C.M."/>
            <person name="Peterson D.A."/>
            <person name="Hornef M.W."/>
            <person name="Baines J.F."/>
            <person name="Smidt H."/>
            <person name="Walter J."/>
            <person name="Kristiansen K."/>
            <person name="Nielsen H.B."/>
            <person name="Haller D."/>
            <person name="Overmann J."/>
            <person name="Stecher B."/>
            <person name="Clavel T."/>
        </authorList>
    </citation>
    <scope>NUCLEOTIDE SEQUENCE [LARGE SCALE GENOMIC DNA]</scope>
    <source>
        <strain evidence="6 7">DSM 28560</strain>
    </source>
</reference>
<dbReference type="InterPro" id="IPR000281">
    <property type="entry name" value="HTH_RpiR"/>
</dbReference>
<keyword evidence="1" id="KW-0805">Transcription regulation</keyword>
<evidence type="ECO:0000259" key="4">
    <source>
        <dbReference type="PROSITE" id="PS51071"/>
    </source>
</evidence>
<dbReference type="InterPro" id="IPR036388">
    <property type="entry name" value="WH-like_DNA-bd_sf"/>
</dbReference>
<evidence type="ECO:0000313" key="7">
    <source>
        <dbReference type="Proteomes" id="UP000295710"/>
    </source>
</evidence>
<dbReference type="GO" id="GO:0003700">
    <property type="term" value="F:DNA-binding transcription factor activity"/>
    <property type="evidence" value="ECO:0007669"/>
    <property type="project" value="InterPro"/>
</dbReference>
<dbReference type="InterPro" id="IPR035472">
    <property type="entry name" value="RpiR-like_SIS"/>
</dbReference>
<comment type="caution">
    <text evidence="6">The sequence shown here is derived from an EMBL/GenBank/DDBJ whole genome shotgun (WGS) entry which is preliminary data.</text>
</comment>
<organism evidence="6 7">
    <name type="scientific">Extibacter muris</name>
    <dbReference type="NCBI Taxonomy" id="1796622"/>
    <lineage>
        <taxon>Bacteria</taxon>
        <taxon>Bacillati</taxon>
        <taxon>Bacillota</taxon>
        <taxon>Clostridia</taxon>
        <taxon>Lachnospirales</taxon>
        <taxon>Lachnospiraceae</taxon>
        <taxon>Extibacter</taxon>
    </lineage>
</organism>
<dbReference type="SUPFAM" id="SSF46689">
    <property type="entry name" value="Homeodomain-like"/>
    <property type="match status" value="1"/>
</dbReference>
<dbReference type="GO" id="GO:0003677">
    <property type="term" value="F:DNA binding"/>
    <property type="evidence" value="ECO:0007669"/>
    <property type="project" value="UniProtKB-KW"/>
</dbReference>
<evidence type="ECO:0000313" key="6">
    <source>
        <dbReference type="EMBL" id="TDA20218.1"/>
    </source>
</evidence>
<protein>
    <submittedName>
        <fullName evidence="6">MurR/RpiR family transcriptional regulator</fullName>
    </submittedName>
</protein>
<dbReference type="Pfam" id="PF01418">
    <property type="entry name" value="HTH_6"/>
    <property type="match status" value="1"/>
</dbReference>
<dbReference type="CDD" id="cd05013">
    <property type="entry name" value="SIS_RpiR"/>
    <property type="match status" value="1"/>
</dbReference>
<gene>
    <name evidence="6" type="ORF">E1963_18165</name>
</gene>
<feature type="domain" description="SIS" evidence="5">
    <location>
        <begin position="137"/>
        <end position="277"/>
    </location>
</feature>
<dbReference type="GO" id="GO:1901135">
    <property type="term" value="P:carbohydrate derivative metabolic process"/>
    <property type="evidence" value="ECO:0007669"/>
    <property type="project" value="InterPro"/>
</dbReference>
<evidence type="ECO:0000256" key="3">
    <source>
        <dbReference type="ARBA" id="ARBA00023163"/>
    </source>
</evidence>
<keyword evidence="2" id="KW-0238">DNA-binding</keyword>
<dbReference type="Proteomes" id="UP000295710">
    <property type="component" value="Unassembled WGS sequence"/>
</dbReference>
<dbReference type="Pfam" id="PF01380">
    <property type="entry name" value="SIS"/>
    <property type="match status" value="1"/>
</dbReference>
<dbReference type="Gene3D" id="3.40.50.10490">
    <property type="entry name" value="Glucose-6-phosphate isomerase like protein, domain 1"/>
    <property type="match status" value="1"/>
</dbReference>
<dbReference type="PANTHER" id="PTHR30514:SF1">
    <property type="entry name" value="HTH-TYPE TRANSCRIPTIONAL REGULATOR HEXR-RELATED"/>
    <property type="match status" value="1"/>
</dbReference>
<evidence type="ECO:0000259" key="5">
    <source>
        <dbReference type="PROSITE" id="PS51464"/>
    </source>
</evidence>